<feature type="domain" description="Peptidase M12B" evidence="14">
    <location>
        <begin position="186"/>
        <end position="383"/>
    </location>
</feature>
<dbReference type="SUPFAM" id="SSF57552">
    <property type="entry name" value="Blood coagulation inhibitor (disintegrin)"/>
    <property type="match status" value="1"/>
</dbReference>
<dbReference type="PANTHER" id="PTHR11905">
    <property type="entry name" value="ADAM A DISINTEGRIN AND METALLOPROTEASE DOMAIN"/>
    <property type="match status" value="1"/>
</dbReference>
<dbReference type="InterPro" id="IPR006586">
    <property type="entry name" value="ADAM_Cys-rich"/>
</dbReference>
<dbReference type="AlphaFoldDB" id="A0A7J8DXU8"/>
<feature type="signal peptide" evidence="11">
    <location>
        <begin position="1"/>
        <end position="17"/>
    </location>
</feature>
<feature type="disulfide bond" evidence="6">
    <location>
        <begin position="454"/>
        <end position="474"/>
    </location>
</feature>
<dbReference type="Gene3D" id="4.10.70.10">
    <property type="entry name" value="Disintegrin domain"/>
    <property type="match status" value="1"/>
</dbReference>
<evidence type="ECO:0000256" key="3">
    <source>
        <dbReference type="ARBA" id="ARBA00022989"/>
    </source>
</evidence>
<evidence type="ECO:0000259" key="13">
    <source>
        <dbReference type="PROSITE" id="PS50214"/>
    </source>
</evidence>
<evidence type="ECO:0000259" key="14">
    <source>
        <dbReference type="PROSITE" id="PS50215"/>
    </source>
</evidence>
<evidence type="ECO:0000256" key="8">
    <source>
        <dbReference type="PROSITE-ProRule" id="PRU00276"/>
    </source>
</evidence>
<dbReference type="PROSITE" id="PS50214">
    <property type="entry name" value="DISINTEGRIN_2"/>
    <property type="match status" value="1"/>
</dbReference>
<keyword evidence="2 10" id="KW-0812">Transmembrane</keyword>
<evidence type="ECO:0000259" key="12">
    <source>
        <dbReference type="PROSITE" id="PS50026"/>
    </source>
</evidence>
<keyword evidence="5 7" id="KW-1015">Disulfide bond</keyword>
<comment type="caution">
    <text evidence="7">Lacks conserved residue(s) required for the propagation of feature annotation.</text>
</comment>
<evidence type="ECO:0000256" key="10">
    <source>
        <dbReference type="SAM" id="Phobius"/>
    </source>
</evidence>
<evidence type="ECO:0008006" key="17">
    <source>
        <dbReference type="Google" id="ProtNLM"/>
    </source>
</evidence>
<evidence type="ECO:0000313" key="15">
    <source>
        <dbReference type="EMBL" id="KAF6427895.1"/>
    </source>
</evidence>
<gene>
    <name evidence="15" type="ORF">HJG63_008378</name>
</gene>
<dbReference type="SUPFAM" id="SSF55486">
    <property type="entry name" value="Metalloproteases ('zincins'), catalytic domain"/>
    <property type="match status" value="1"/>
</dbReference>
<proteinExistence type="predicted"/>
<feature type="chain" id="PRO_5029573826" description="ADAM metallopeptidase domain 18" evidence="11">
    <location>
        <begin position="18"/>
        <end position="747"/>
    </location>
</feature>
<accession>A0A7J8DXU8</accession>
<dbReference type="InterPro" id="IPR001590">
    <property type="entry name" value="Peptidase_M12B"/>
</dbReference>
<dbReference type="InterPro" id="IPR036436">
    <property type="entry name" value="Disintegrin_dom_sf"/>
</dbReference>
<dbReference type="CDD" id="cd04269">
    <property type="entry name" value="ZnMc_adamalysin_II_like"/>
    <property type="match status" value="1"/>
</dbReference>
<comment type="caution">
    <text evidence="15">The sequence shown here is derived from an EMBL/GenBank/DDBJ whole genome shotgun (WGS) entry which is preliminary data.</text>
</comment>
<evidence type="ECO:0000256" key="6">
    <source>
        <dbReference type="PROSITE-ProRule" id="PRU00068"/>
    </source>
</evidence>
<evidence type="ECO:0000256" key="4">
    <source>
        <dbReference type="ARBA" id="ARBA00023136"/>
    </source>
</evidence>
<evidence type="ECO:0000256" key="11">
    <source>
        <dbReference type="SAM" id="SignalP"/>
    </source>
</evidence>
<keyword evidence="11" id="KW-0732">Signal</keyword>
<dbReference type="InterPro" id="IPR001762">
    <property type="entry name" value="Disintegrin_dom"/>
</dbReference>
<dbReference type="GO" id="GO:0005886">
    <property type="term" value="C:plasma membrane"/>
    <property type="evidence" value="ECO:0007669"/>
    <property type="project" value="TreeGrafter"/>
</dbReference>
<dbReference type="InterPro" id="IPR002870">
    <property type="entry name" value="Peptidase_M12B_N"/>
</dbReference>
<feature type="transmembrane region" description="Helical" evidence="10">
    <location>
        <begin position="693"/>
        <end position="712"/>
    </location>
</feature>
<evidence type="ECO:0000256" key="9">
    <source>
        <dbReference type="SAM" id="MobiDB-lite"/>
    </source>
</evidence>
<feature type="disulfide bond" evidence="8">
    <location>
        <begin position="339"/>
        <end position="344"/>
    </location>
</feature>
<evidence type="ECO:0000256" key="5">
    <source>
        <dbReference type="ARBA" id="ARBA00023157"/>
    </source>
</evidence>
<dbReference type="Gene3D" id="3.40.390.10">
    <property type="entry name" value="Collagenase (Catalytic Domain)"/>
    <property type="match status" value="1"/>
</dbReference>
<dbReference type="SMART" id="SM00608">
    <property type="entry name" value="ACR"/>
    <property type="match status" value="1"/>
</dbReference>
<evidence type="ECO:0000313" key="16">
    <source>
        <dbReference type="Proteomes" id="UP000593571"/>
    </source>
</evidence>
<evidence type="ECO:0000256" key="1">
    <source>
        <dbReference type="ARBA" id="ARBA00004167"/>
    </source>
</evidence>
<dbReference type="GO" id="GO:0006508">
    <property type="term" value="P:proteolysis"/>
    <property type="evidence" value="ECO:0007669"/>
    <property type="project" value="InterPro"/>
</dbReference>
<dbReference type="InterPro" id="IPR000742">
    <property type="entry name" value="EGF"/>
</dbReference>
<dbReference type="Pfam" id="PF00200">
    <property type="entry name" value="Disintegrin"/>
    <property type="match status" value="1"/>
</dbReference>
<evidence type="ECO:0000256" key="2">
    <source>
        <dbReference type="ARBA" id="ARBA00022692"/>
    </source>
</evidence>
<feature type="domain" description="Disintegrin" evidence="13">
    <location>
        <begin position="393"/>
        <end position="482"/>
    </location>
</feature>
<dbReference type="PANTHER" id="PTHR11905:SF26">
    <property type="entry name" value="A DISINTEGRIN AND METALLOPEPTIDASE DOMAIN 3"/>
    <property type="match status" value="1"/>
</dbReference>
<protein>
    <recommendedName>
        <fullName evidence="17">ADAM metallopeptidase domain 18</fullName>
    </recommendedName>
</protein>
<comment type="subcellular location">
    <subcellularLocation>
        <location evidence="1">Membrane</location>
        <topology evidence="1">Single-pass membrane protein</topology>
    </subcellularLocation>
</comment>
<dbReference type="GO" id="GO:0007155">
    <property type="term" value="P:cell adhesion"/>
    <property type="evidence" value="ECO:0007669"/>
    <property type="project" value="TreeGrafter"/>
</dbReference>
<dbReference type="SMART" id="SM00050">
    <property type="entry name" value="DISIN"/>
    <property type="match status" value="1"/>
</dbReference>
<feature type="compositionally biased region" description="Low complexity" evidence="9">
    <location>
        <begin position="728"/>
        <end position="739"/>
    </location>
</feature>
<keyword evidence="3 10" id="KW-1133">Transmembrane helix</keyword>
<dbReference type="PROSITE" id="PS50026">
    <property type="entry name" value="EGF_3"/>
    <property type="match status" value="1"/>
</dbReference>
<feature type="region of interest" description="Disordered" evidence="9">
    <location>
        <begin position="728"/>
        <end position="747"/>
    </location>
</feature>
<evidence type="ECO:0000256" key="7">
    <source>
        <dbReference type="PROSITE-ProRule" id="PRU00076"/>
    </source>
</evidence>
<dbReference type="EMBL" id="JACASE010000011">
    <property type="protein sequence ID" value="KAF6427895.1"/>
    <property type="molecule type" value="Genomic_DNA"/>
</dbReference>
<name>A0A7J8DXU8_ROUAE</name>
<dbReference type="Pfam" id="PF08516">
    <property type="entry name" value="ADAM_CR"/>
    <property type="match status" value="1"/>
</dbReference>
<feature type="domain" description="EGF-like" evidence="12">
    <location>
        <begin position="621"/>
        <end position="655"/>
    </location>
</feature>
<dbReference type="InterPro" id="IPR024079">
    <property type="entry name" value="MetalloPept_cat_dom_sf"/>
</dbReference>
<dbReference type="GO" id="GO:0008584">
    <property type="term" value="P:male gonad development"/>
    <property type="evidence" value="ECO:0007669"/>
    <property type="project" value="TreeGrafter"/>
</dbReference>
<dbReference type="Pfam" id="PF01421">
    <property type="entry name" value="Reprolysin"/>
    <property type="match status" value="1"/>
</dbReference>
<keyword evidence="7" id="KW-0245">EGF-like domain</keyword>
<dbReference type="PROSITE" id="PS50215">
    <property type="entry name" value="ADAM_MEPRO"/>
    <property type="match status" value="1"/>
</dbReference>
<dbReference type="GO" id="GO:0004222">
    <property type="term" value="F:metalloendopeptidase activity"/>
    <property type="evidence" value="ECO:0007669"/>
    <property type="project" value="InterPro"/>
</dbReference>
<dbReference type="Proteomes" id="UP000593571">
    <property type="component" value="Unassembled WGS sequence"/>
</dbReference>
<keyword evidence="16" id="KW-1185">Reference proteome</keyword>
<dbReference type="PROSITE" id="PS01186">
    <property type="entry name" value="EGF_2"/>
    <property type="match status" value="1"/>
</dbReference>
<feature type="disulfide bond" evidence="7">
    <location>
        <begin position="645"/>
        <end position="654"/>
    </location>
</feature>
<organism evidence="15 16">
    <name type="scientific">Rousettus aegyptiacus</name>
    <name type="common">Egyptian fruit bat</name>
    <name type="synonym">Pteropus aegyptiacus</name>
    <dbReference type="NCBI Taxonomy" id="9407"/>
    <lineage>
        <taxon>Eukaryota</taxon>
        <taxon>Metazoa</taxon>
        <taxon>Chordata</taxon>
        <taxon>Craniata</taxon>
        <taxon>Vertebrata</taxon>
        <taxon>Euteleostomi</taxon>
        <taxon>Mammalia</taxon>
        <taxon>Eutheria</taxon>
        <taxon>Laurasiatheria</taxon>
        <taxon>Chiroptera</taxon>
        <taxon>Yinpterochiroptera</taxon>
        <taxon>Pteropodoidea</taxon>
        <taxon>Pteropodidae</taxon>
        <taxon>Rousettinae</taxon>
        <taxon>Rousettus</taxon>
    </lineage>
</organism>
<reference evidence="15 16" key="1">
    <citation type="journal article" date="2020" name="Nature">
        <title>Six reference-quality genomes reveal evolution of bat adaptations.</title>
        <authorList>
            <person name="Jebb D."/>
            <person name="Huang Z."/>
            <person name="Pippel M."/>
            <person name="Hughes G.M."/>
            <person name="Lavrichenko K."/>
            <person name="Devanna P."/>
            <person name="Winkler S."/>
            <person name="Jermiin L.S."/>
            <person name="Skirmuntt E.C."/>
            <person name="Katzourakis A."/>
            <person name="Burkitt-Gray L."/>
            <person name="Ray D.A."/>
            <person name="Sullivan K.A.M."/>
            <person name="Roscito J.G."/>
            <person name="Kirilenko B.M."/>
            <person name="Davalos L.M."/>
            <person name="Corthals A.P."/>
            <person name="Power M.L."/>
            <person name="Jones G."/>
            <person name="Ransome R.D."/>
            <person name="Dechmann D.K.N."/>
            <person name="Locatelli A.G."/>
            <person name="Puechmaille S.J."/>
            <person name="Fedrigo O."/>
            <person name="Jarvis E.D."/>
            <person name="Hiller M."/>
            <person name="Vernes S.C."/>
            <person name="Myers E.W."/>
            <person name="Teeling E.C."/>
        </authorList>
    </citation>
    <scope>NUCLEOTIDE SEQUENCE [LARGE SCALE GENOMIC DNA]</scope>
    <source>
        <strain evidence="15">MRouAeg1</strain>
        <tissue evidence="15">Muscle</tissue>
    </source>
</reference>
<dbReference type="Pfam" id="PF01562">
    <property type="entry name" value="Pep_M12B_propep"/>
    <property type="match status" value="1"/>
</dbReference>
<dbReference type="InterPro" id="IPR034027">
    <property type="entry name" value="Reprolysin_adamalysin"/>
</dbReference>
<dbReference type="GO" id="GO:0007339">
    <property type="term" value="P:binding of sperm to zona pellucida"/>
    <property type="evidence" value="ECO:0007669"/>
    <property type="project" value="TreeGrafter"/>
</dbReference>
<keyword evidence="4 10" id="KW-0472">Membrane</keyword>
<sequence>MLSLLLILLSLGRLTSTDHHSEASLLQITVPEKIGTNTKDGDMSETQVTYAIKIDRQTYTLHLKRQSFLDPHFLVYAYDKSGTLYPDSSLIKGHCFYQGHAAEVPKSAVTLSICSGLRGLLQLDKVSYGIEPLESAATYEHMLYQIKNNKIDFLPIEENYPMTQLVDQSYRILVKQEENSDVQLKRTLKIQIIMDKALYDYMGSEVAVAAEKVVYIFGLINTMFSQLKLTVKLTSLELWSDQNKIPSDGDANEVLQKFVSWKEKILIQRSHDMAFLLIYRNSPNYVGATYHGMACDPKLAAGIALYPKRITLEAFSVVMMQLLGINLGLTYDDIYNCYCPGTTCIMNPQAIRSRGVKFFSSCSMNEFKHIVSQPEFKCLQNQTVSKANIQGKEASCGNSFKESHEECDCGPPEHCSHKKCCHPENCTLIGQSACGSGPCCDKNSCQISERGRICRISTNPCDFTEFCDGISEFCLNDITSADFETCNNKTAFCYQGKCRDPDRQCVELFGKFAKGSTYLCTEEVNFLSDNFGNCHKNKCHFKNILCGKIVCHWTHSRIVPSTEFNIQYTYLGGHVCMSGHLRNQSLVPAREDKTNVYDGTVCGENKICLDGLCKFLSEFPREGNCSSETKCNGHGMCNSQNNCHCDVGYGPPNCDLMPSSPGGSIDDGYWSVIRGKIVHMPVKRPGTHQKKGLLISFCIFLPFLILIAIIAFKWNKMRFWKREGTVSEGSVSEDGSSDSNTSYTELK</sequence>